<evidence type="ECO:0000256" key="9">
    <source>
        <dbReference type="ARBA" id="ARBA00023204"/>
    </source>
</evidence>
<dbReference type="InterPro" id="IPR004149">
    <property type="entry name" value="Znf_DNAligase_C4"/>
</dbReference>
<dbReference type="Pfam" id="PF03119">
    <property type="entry name" value="DNA_ligase_ZBD"/>
    <property type="match status" value="1"/>
</dbReference>
<dbReference type="Gene3D" id="1.10.150.20">
    <property type="entry name" value="5' to 3' exonuclease, C-terminal subdomain"/>
    <property type="match status" value="2"/>
</dbReference>
<feature type="binding site" evidence="11">
    <location>
        <position position="299"/>
    </location>
    <ligand>
        <name>NAD(+)</name>
        <dbReference type="ChEBI" id="CHEBI:57540"/>
    </ligand>
</feature>
<feature type="binding site" evidence="11">
    <location>
        <begin position="84"/>
        <end position="85"/>
    </location>
    <ligand>
        <name>NAD(+)</name>
        <dbReference type="ChEBI" id="CHEBI:57540"/>
    </ligand>
</feature>
<dbReference type="CDD" id="cd00114">
    <property type="entry name" value="LIGANc"/>
    <property type="match status" value="1"/>
</dbReference>
<feature type="binding site" evidence="11">
    <location>
        <position position="323"/>
    </location>
    <ligand>
        <name>NAD(+)</name>
        <dbReference type="ChEBI" id="CHEBI:57540"/>
    </ligand>
</feature>
<reference evidence="13 14" key="1">
    <citation type="journal article" date="2018" name="J. Microbiol.">
        <title>Baekduia soli gen. nov., sp. nov., a novel bacterium isolated from the soil of Baekdu Mountain and proposal of a novel family name, Baekduiaceae fam. nov.</title>
        <authorList>
            <person name="An D.S."/>
            <person name="Siddiqi M.Z."/>
            <person name="Kim K.H."/>
            <person name="Yu H.S."/>
            <person name="Im W.T."/>
        </authorList>
    </citation>
    <scope>NUCLEOTIDE SEQUENCE [LARGE SCALE GENOMIC DNA]</scope>
    <source>
        <strain evidence="13 14">BR7-21</strain>
    </source>
</reference>
<comment type="function">
    <text evidence="1 11">DNA ligase that catalyzes the formation of phosphodiester linkages between 5'-phosphoryl and 3'-hydroxyl groups in double-stranded DNA using NAD as a coenzyme and as the energy source for the reaction. It is essential for DNA replication and repair of damaged DNA.</text>
</comment>
<evidence type="ECO:0000259" key="12">
    <source>
        <dbReference type="PROSITE" id="PS50172"/>
    </source>
</evidence>
<dbReference type="NCBIfam" id="NF005932">
    <property type="entry name" value="PRK07956.1"/>
    <property type="match status" value="1"/>
</dbReference>
<proteinExistence type="inferred from homology"/>
<keyword evidence="3 11" id="KW-0235">DNA replication</keyword>
<sequence length="678" mass="73858">MTAPAASARRAEELRALLRHHAERYYVLDDPEIGDDAYDALLDELRGLEAEHPELLTPDSPTQRVGGTPVSSLEKVTHLLPMLSLANARSEEELRAWVGRMRNHLAREGIDDPRFEYVCEPKIDGLAISLLYRDGILERGATRGNGEVGEDVTHNLRTIPSIPARIAVADGEDPPALLEVRGEVYMSLPDFQALNERRAEAGESTFMNPRNAAAGTIRQLDPRLAAQRPLSMWCYGVGAMEGARFTSHWDSLRWLEAHGFRVNGDVVRLGGEDEAVARCLAWQERRGGLDFEIDGVVVKVDDVELQRRLGVVGRDPRWAIAWKFPPTTAVTTLRNVLWNVGKFGDLHPFAELEPVHVGGVTVKMATLHNEEDLARKDVRPGDEVIVLRAGDVIPQVVSPAPHAAERADRAPVPRPPARCPVCDTPTVKPEGAVFTRCPNVVCPGRQWQLLKHFASQGAMDIDGLGEKQVAALQEAGLVRTAADFYRLTPEALEALEGVGEVSARRLVDAIAASRDRPFGRVLFAIGLEEVGFVTGRSLAQQFRTIDALLAATPDEIQQTPGVGPIMARRIADQLADEDRRALIADLRAQGLRFEEDGPPPGEGPLSGRTLVLTGTLPDLTREQATERITAAGGRVTSSVSKKTDYVVAGESPGSKLEKAERLGVAVLDEAGLLGLLEP</sequence>
<dbReference type="InterPro" id="IPR018239">
    <property type="entry name" value="DNA_ligase_AS"/>
</dbReference>
<feature type="binding site" evidence="11">
    <location>
        <position position="442"/>
    </location>
    <ligand>
        <name>Zn(2+)</name>
        <dbReference type="ChEBI" id="CHEBI:29105"/>
    </ligand>
</feature>
<dbReference type="EC" id="6.5.1.2" evidence="11"/>
<dbReference type="SMART" id="SM00292">
    <property type="entry name" value="BRCT"/>
    <property type="match status" value="1"/>
</dbReference>
<dbReference type="AlphaFoldDB" id="A0A5B8UAN2"/>
<gene>
    <name evidence="11 13" type="primary">ligA</name>
    <name evidence="13" type="ORF">FSW04_23590</name>
</gene>
<dbReference type="InterPro" id="IPR004150">
    <property type="entry name" value="NAD_DNA_ligase_OB"/>
</dbReference>
<keyword evidence="5 11" id="KW-0227">DNA damage</keyword>
<feature type="binding site" evidence="11">
    <location>
        <begin position="35"/>
        <end position="39"/>
    </location>
    <ligand>
        <name>NAD(+)</name>
        <dbReference type="ChEBI" id="CHEBI:57540"/>
    </ligand>
</feature>
<dbReference type="CDD" id="cd17748">
    <property type="entry name" value="BRCT_DNA_ligase_like"/>
    <property type="match status" value="1"/>
</dbReference>
<dbReference type="PROSITE" id="PS50172">
    <property type="entry name" value="BRCT"/>
    <property type="match status" value="1"/>
</dbReference>
<protein>
    <recommendedName>
        <fullName evidence="11">DNA ligase</fullName>
        <ecNumber evidence="11">6.5.1.2</ecNumber>
    </recommendedName>
    <alternativeName>
        <fullName evidence="11">Polydeoxyribonucleotide synthase [NAD(+)]</fullName>
    </alternativeName>
</protein>
<dbReference type="InterPro" id="IPR001357">
    <property type="entry name" value="BRCT_dom"/>
</dbReference>
<dbReference type="GO" id="GO:0005829">
    <property type="term" value="C:cytosol"/>
    <property type="evidence" value="ECO:0007669"/>
    <property type="project" value="TreeGrafter"/>
</dbReference>
<comment type="similarity">
    <text evidence="11">Belongs to the NAD-dependent DNA ligase family. LigA subfamily.</text>
</comment>
<dbReference type="PANTHER" id="PTHR23389:SF9">
    <property type="entry name" value="DNA LIGASE"/>
    <property type="match status" value="1"/>
</dbReference>
<dbReference type="SMART" id="SM00532">
    <property type="entry name" value="LIGANc"/>
    <property type="match status" value="1"/>
</dbReference>
<evidence type="ECO:0000256" key="4">
    <source>
        <dbReference type="ARBA" id="ARBA00022723"/>
    </source>
</evidence>
<dbReference type="OrthoDB" id="9759736at2"/>
<dbReference type="InterPro" id="IPR012340">
    <property type="entry name" value="NA-bd_OB-fold"/>
</dbReference>
<dbReference type="Pfam" id="PF01653">
    <property type="entry name" value="DNA_ligase_aden"/>
    <property type="match status" value="1"/>
</dbReference>
<dbReference type="KEGG" id="bsol:FSW04_23590"/>
<evidence type="ECO:0000313" key="13">
    <source>
        <dbReference type="EMBL" id="QEC50269.1"/>
    </source>
</evidence>
<dbReference type="InterPro" id="IPR036420">
    <property type="entry name" value="BRCT_dom_sf"/>
</dbReference>
<dbReference type="SMART" id="SM00278">
    <property type="entry name" value="HhH1"/>
    <property type="match status" value="3"/>
</dbReference>
<evidence type="ECO:0000256" key="2">
    <source>
        <dbReference type="ARBA" id="ARBA00022598"/>
    </source>
</evidence>
<feature type="binding site" evidence="11">
    <location>
        <position position="143"/>
    </location>
    <ligand>
        <name>NAD(+)</name>
        <dbReference type="ChEBI" id="CHEBI:57540"/>
    </ligand>
</feature>
<name>A0A5B8UAN2_9ACTN</name>
<dbReference type="PROSITE" id="PS01055">
    <property type="entry name" value="DNA_LIGASE_N1"/>
    <property type="match status" value="1"/>
</dbReference>
<dbReference type="PIRSF" id="PIRSF001604">
    <property type="entry name" value="LigA"/>
    <property type="match status" value="1"/>
</dbReference>
<dbReference type="EMBL" id="CP042430">
    <property type="protein sequence ID" value="QEC50269.1"/>
    <property type="molecule type" value="Genomic_DNA"/>
</dbReference>
<dbReference type="Pfam" id="PF03120">
    <property type="entry name" value="OB_DNA_ligase"/>
    <property type="match status" value="1"/>
</dbReference>
<dbReference type="Pfam" id="PF14520">
    <property type="entry name" value="HHH_5"/>
    <property type="match status" value="1"/>
</dbReference>
<dbReference type="Gene3D" id="1.10.287.610">
    <property type="entry name" value="Helix hairpin bin"/>
    <property type="match status" value="1"/>
</dbReference>
<dbReference type="Gene3D" id="3.30.470.30">
    <property type="entry name" value="DNA ligase/mRNA capping enzyme"/>
    <property type="match status" value="1"/>
</dbReference>
<dbReference type="Pfam" id="PF12826">
    <property type="entry name" value="HHH_2"/>
    <property type="match status" value="1"/>
</dbReference>
<keyword evidence="4 11" id="KW-0479">Metal-binding</keyword>
<dbReference type="InterPro" id="IPR010994">
    <property type="entry name" value="RuvA_2-like"/>
</dbReference>
<feature type="binding site" evidence="11">
    <location>
        <position position="183"/>
    </location>
    <ligand>
        <name>NAD(+)</name>
        <dbReference type="ChEBI" id="CHEBI:57540"/>
    </ligand>
</feature>
<dbReference type="Gene3D" id="6.20.10.30">
    <property type="match status" value="1"/>
</dbReference>
<feature type="binding site" evidence="11">
    <location>
        <position position="120"/>
    </location>
    <ligand>
        <name>NAD(+)</name>
        <dbReference type="ChEBI" id="CHEBI:57540"/>
    </ligand>
</feature>
<accession>A0A5B8UAN2</accession>
<dbReference type="GO" id="GO:0006281">
    <property type="term" value="P:DNA repair"/>
    <property type="evidence" value="ECO:0007669"/>
    <property type="project" value="UniProtKB-KW"/>
</dbReference>
<evidence type="ECO:0000256" key="5">
    <source>
        <dbReference type="ARBA" id="ARBA00022763"/>
    </source>
</evidence>
<dbReference type="HAMAP" id="MF_01588">
    <property type="entry name" value="DNA_ligase_A"/>
    <property type="match status" value="1"/>
</dbReference>
<evidence type="ECO:0000256" key="7">
    <source>
        <dbReference type="ARBA" id="ARBA00022842"/>
    </source>
</evidence>
<feature type="binding site" evidence="11">
    <location>
        <position position="437"/>
    </location>
    <ligand>
        <name>Zn(2+)</name>
        <dbReference type="ChEBI" id="CHEBI:29105"/>
    </ligand>
</feature>
<evidence type="ECO:0000256" key="6">
    <source>
        <dbReference type="ARBA" id="ARBA00022833"/>
    </source>
</evidence>
<keyword evidence="6 11" id="KW-0862">Zinc</keyword>
<dbReference type="FunFam" id="3.30.470.30:FF:000001">
    <property type="entry name" value="DNA ligase"/>
    <property type="match status" value="1"/>
</dbReference>
<comment type="cofactor">
    <cofactor evidence="11">
        <name>Mg(2+)</name>
        <dbReference type="ChEBI" id="CHEBI:18420"/>
    </cofactor>
    <cofactor evidence="11">
        <name>Mn(2+)</name>
        <dbReference type="ChEBI" id="CHEBI:29035"/>
    </cofactor>
</comment>
<evidence type="ECO:0000256" key="1">
    <source>
        <dbReference type="ARBA" id="ARBA00004067"/>
    </source>
</evidence>
<evidence type="ECO:0000256" key="10">
    <source>
        <dbReference type="ARBA" id="ARBA00034005"/>
    </source>
</evidence>
<evidence type="ECO:0000256" key="3">
    <source>
        <dbReference type="ARBA" id="ARBA00022705"/>
    </source>
</evidence>
<keyword evidence="7 11" id="KW-0460">Magnesium</keyword>
<dbReference type="NCBIfam" id="TIGR00575">
    <property type="entry name" value="dnlj"/>
    <property type="match status" value="1"/>
</dbReference>
<dbReference type="Pfam" id="PF00533">
    <property type="entry name" value="BRCT"/>
    <property type="match status" value="1"/>
</dbReference>
<dbReference type="InterPro" id="IPR003583">
    <property type="entry name" value="Hlx-hairpin-Hlx_DNA-bd_motif"/>
</dbReference>
<evidence type="ECO:0000256" key="8">
    <source>
        <dbReference type="ARBA" id="ARBA00023027"/>
    </source>
</evidence>
<feature type="domain" description="BRCT" evidence="12">
    <location>
        <begin position="600"/>
        <end position="678"/>
    </location>
</feature>
<dbReference type="FunFam" id="1.10.287.610:FF:000002">
    <property type="entry name" value="DNA ligase"/>
    <property type="match status" value="1"/>
</dbReference>
<feature type="binding site" evidence="11">
    <location>
        <position position="419"/>
    </location>
    <ligand>
        <name>Zn(2+)</name>
        <dbReference type="ChEBI" id="CHEBI:29105"/>
    </ligand>
</feature>
<dbReference type="SUPFAM" id="SSF47781">
    <property type="entry name" value="RuvA domain 2-like"/>
    <property type="match status" value="1"/>
</dbReference>
<dbReference type="GO" id="GO:0006260">
    <property type="term" value="P:DNA replication"/>
    <property type="evidence" value="ECO:0007669"/>
    <property type="project" value="UniProtKB-KW"/>
</dbReference>
<dbReference type="PANTHER" id="PTHR23389">
    <property type="entry name" value="CHROMOSOME TRANSMISSION FIDELITY FACTOR 18"/>
    <property type="match status" value="1"/>
</dbReference>
<dbReference type="Gene3D" id="2.40.50.140">
    <property type="entry name" value="Nucleic acid-binding proteins"/>
    <property type="match status" value="1"/>
</dbReference>
<dbReference type="GO" id="GO:0003911">
    <property type="term" value="F:DNA ligase (NAD+) activity"/>
    <property type="evidence" value="ECO:0007669"/>
    <property type="project" value="UniProtKB-UniRule"/>
</dbReference>
<dbReference type="InterPro" id="IPR013839">
    <property type="entry name" value="DNAligase_adenylation"/>
</dbReference>
<dbReference type="SUPFAM" id="SSF50249">
    <property type="entry name" value="Nucleic acid-binding proteins"/>
    <property type="match status" value="1"/>
</dbReference>
<dbReference type="InterPro" id="IPR001679">
    <property type="entry name" value="DNA_ligase"/>
</dbReference>
<dbReference type="SUPFAM" id="SSF52113">
    <property type="entry name" value="BRCT domain"/>
    <property type="match status" value="1"/>
</dbReference>
<keyword evidence="8 11" id="KW-0520">NAD</keyword>
<keyword evidence="9 11" id="KW-0234">DNA repair</keyword>
<dbReference type="InterPro" id="IPR013840">
    <property type="entry name" value="DNAligase_N"/>
</dbReference>
<dbReference type="Gene3D" id="3.40.50.10190">
    <property type="entry name" value="BRCT domain"/>
    <property type="match status" value="1"/>
</dbReference>
<keyword evidence="2 11" id="KW-0436">Ligase</keyword>
<dbReference type="GO" id="GO:0003677">
    <property type="term" value="F:DNA binding"/>
    <property type="evidence" value="ECO:0007669"/>
    <property type="project" value="InterPro"/>
</dbReference>
<organism evidence="13 14">
    <name type="scientific">Baekduia soli</name>
    <dbReference type="NCBI Taxonomy" id="496014"/>
    <lineage>
        <taxon>Bacteria</taxon>
        <taxon>Bacillati</taxon>
        <taxon>Actinomycetota</taxon>
        <taxon>Thermoleophilia</taxon>
        <taxon>Solirubrobacterales</taxon>
        <taxon>Baekduiaceae</taxon>
        <taxon>Baekduia</taxon>
    </lineage>
</organism>
<dbReference type="GO" id="GO:0046872">
    <property type="term" value="F:metal ion binding"/>
    <property type="evidence" value="ECO:0007669"/>
    <property type="project" value="UniProtKB-KW"/>
</dbReference>
<dbReference type="Proteomes" id="UP000321805">
    <property type="component" value="Chromosome"/>
</dbReference>
<evidence type="ECO:0000313" key="14">
    <source>
        <dbReference type="Proteomes" id="UP000321805"/>
    </source>
</evidence>
<dbReference type="InterPro" id="IPR041663">
    <property type="entry name" value="DisA/LigA_HHH"/>
</dbReference>
<feature type="binding site" evidence="11">
    <location>
        <position position="422"/>
    </location>
    <ligand>
        <name>Zn(2+)</name>
        <dbReference type="ChEBI" id="CHEBI:29105"/>
    </ligand>
</feature>
<feature type="active site" description="N6-AMP-lysine intermediate" evidence="11">
    <location>
        <position position="122"/>
    </location>
</feature>
<comment type="catalytic activity">
    <reaction evidence="10 11">
        <text>NAD(+) + (deoxyribonucleotide)n-3'-hydroxyl + 5'-phospho-(deoxyribonucleotide)m = (deoxyribonucleotide)n+m + AMP + beta-nicotinamide D-nucleotide.</text>
        <dbReference type="EC" id="6.5.1.2"/>
    </reaction>
</comment>
<keyword evidence="14" id="KW-1185">Reference proteome</keyword>
<dbReference type="RefSeq" id="WP_146922729.1">
    <property type="nucleotide sequence ID" value="NZ_CP042430.1"/>
</dbReference>
<evidence type="ECO:0000256" key="11">
    <source>
        <dbReference type="HAMAP-Rule" id="MF_01588"/>
    </source>
</evidence>
<dbReference type="SUPFAM" id="SSF56091">
    <property type="entry name" value="DNA ligase/mRNA capping enzyme, catalytic domain"/>
    <property type="match status" value="1"/>
</dbReference>
<keyword evidence="11" id="KW-0464">Manganese</keyword>